<dbReference type="CDD" id="cd16439">
    <property type="entry name" value="beta_Kdo_transferase_KpsC_2"/>
    <property type="match status" value="1"/>
</dbReference>
<reference evidence="2" key="1">
    <citation type="submission" date="2016-10" db="EMBL/GenBank/DDBJ databases">
        <authorList>
            <person name="Varghese N."/>
            <person name="Submissions S."/>
        </authorList>
    </citation>
    <scope>NUCLEOTIDE SEQUENCE [LARGE SCALE GENOMIC DNA]</scope>
    <source>
        <strain evidence="2">CGMCC 1.10971</strain>
    </source>
</reference>
<evidence type="ECO:0000313" key="1">
    <source>
        <dbReference type="EMBL" id="SFG19332.1"/>
    </source>
</evidence>
<gene>
    <name evidence="1" type="ORF">SAMN05216175_10466</name>
</gene>
<dbReference type="STRING" id="1045558.SAMN05216175_10466"/>
<proteinExistence type="predicted"/>
<dbReference type="Proteomes" id="UP000198623">
    <property type="component" value="Unassembled WGS sequence"/>
</dbReference>
<name>A0A1I2PT81_9GAMM</name>
<organism evidence="1 2">
    <name type="scientific">Neptunomonas qingdaonensis</name>
    <dbReference type="NCBI Taxonomy" id="1045558"/>
    <lineage>
        <taxon>Bacteria</taxon>
        <taxon>Pseudomonadati</taxon>
        <taxon>Pseudomonadota</taxon>
        <taxon>Gammaproteobacteria</taxon>
        <taxon>Oceanospirillales</taxon>
        <taxon>Oceanospirillaceae</taxon>
        <taxon>Neptunomonas</taxon>
    </lineage>
</organism>
<dbReference type="GO" id="GO:0015774">
    <property type="term" value="P:polysaccharide transport"/>
    <property type="evidence" value="ECO:0007669"/>
    <property type="project" value="InterPro"/>
</dbReference>
<dbReference type="RefSeq" id="WP_090726307.1">
    <property type="nucleotide sequence ID" value="NZ_FOOU01000004.1"/>
</dbReference>
<dbReference type="EMBL" id="FOOU01000004">
    <property type="protein sequence ID" value="SFG19332.1"/>
    <property type="molecule type" value="Genomic_DNA"/>
</dbReference>
<keyword evidence="2" id="KW-1185">Reference proteome</keyword>
<accession>A0A1I2PT81</accession>
<dbReference type="InterPro" id="IPR007833">
    <property type="entry name" value="Capsule_polysaccharide_synth"/>
</dbReference>
<evidence type="ECO:0000313" key="2">
    <source>
        <dbReference type="Proteomes" id="UP000198623"/>
    </source>
</evidence>
<dbReference type="OrthoDB" id="543755at2"/>
<sequence>MNFKFTELKKIFKNLNVEKKHTFPVELKGDEWINEDKKPVAIFIGFNPWKRDIFHKYFDGYKVAYVLGNASWERVVNEFLLKLDKDEEVVFVKWGARKLPVGLRIWLYKQNVFVKNNIKVLSVEDGFLRSLGAGLLHTKPASICIDKKGIYFDANQPSDLENILLTYDFRSDQTLMKRARHGLSLMRAAELTKYYNVDSENINDTFSRTNKYSILVIGQVEGDASIKHGKTSIRLNTDLVKKAREDFPEADIYFKPHPDYIANNRKSLSNVDKLSKICVVVPEKTTLRELINKVDHVYTITSLAGLESLFKGKKVTTLGAPFYSNWGLTDDKVIIKRRNRQLSLEEMFAGAYLLYPKYMHVLSDEESTFEETASYFIFEVLKHTNILEVTNNKLFSPCIEFLDVLSTPLKVMHYIGNTNFPAEAITSDIMDLISIDFKLVDYPQISFLLGKTANYDALIEYTNYCLKFVESNIKNISEKTTLLNSFFYSLSLTLRNSNGRVINPIPCISSFIIATNATEKNIVPLLNNYVACCAMNLQYQQINNLLKSLPSNDYIEPFEVHQSIADIAKKVSLLKPSVGLYKSFTQIMVSKPSRAERNMPERTQLRLSFANKFLEGMNNRFPDVLDTSFNKILYYLVQDEVIEAEKEVSKFFEKISIDETTDKSKELYGFKSRLKDWLIICNAMIKKKRFKTADLILSWIKSDDESEMMTFTLLSYYKESLNKKLYYDLLLGLDPEIRSSDKIAGLHARVLREEGLLRASKDEYIRLNNKSITLARKNSLKLELDKLDFCLSSSKILNSIDQPKMPKGIVFLASQSCFNTLAMMIPSLVELKKKGYAVVNLMQGMTEYSGTGLEFIDKFHGVIPLNLTDKGTILDLSNQWEVDWQNKRLIVDEVNYYQGFYEGLSASTRRYHVDITVKDVFQKFNNSILRADTCLSVCKNIFSEIVISKKMPVTFVTGNSHVTPYSVFRDFSRSKNHPLLGFINCNVAYESYFSNVGSKFANTMCVTDMTLYPLTRAPFLPRKDQFDAWYDKNLDNADFVKKADDLIQVNRVGHSSNEKELALVEYLKDQKARGVKIVCAFGKVPVDLCVPFDGGPAHSNMADWISHTVDICNGQDNILLLVKPHPHELRPEIALDLVESFHDLIDCRPEKNVLLLGHKDINGHALAPYLDLAILYNGSSALELTAQGIPVIMTSYFGQYDYPINLIYPKSRSEYKEFILSTNYPLPDQEIRKKAAFMLSYLGTDEISILNQYSLRQLTNDKIGIPKWQEDKVSDFLVNGDPKMELIASRIVEKFECHR</sequence>
<protein>
    <submittedName>
        <fullName evidence="1">Capsular polysaccharide export protein</fullName>
    </submittedName>
</protein>
<dbReference type="Pfam" id="PF05159">
    <property type="entry name" value="Capsule_synth"/>
    <property type="match status" value="2"/>
</dbReference>
<dbReference type="GO" id="GO:0000271">
    <property type="term" value="P:polysaccharide biosynthetic process"/>
    <property type="evidence" value="ECO:0007669"/>
    <property type="project" value="InterPro"/>
</dbReference>